<evidence type="ECO:0000256" key="10">
    <source>
        <dbReference type="ARBA" id="ARBA00023136"/>
    </source>
</evidence>
<evidence type="ECO:0000313" key="15">
    <source>
        <dbReference type="Proteomes" id="UP000242175"/>
    </source>
</evidence>
<dbReference type="RefSeq" id="WP_089074549.1">
    <property type="nucleotide sequence ID" value="NZ_CBCSAM010000014.1"/>
</dbReference>
<dbReference type="EMBL" id="CP022356">
    <property type="protein sequence ID" value="ASK79641.1"/>
    <property type="molecule type" value="Genomic_DNA"/>
</dbReference>
<evidence type="ECO:0000256" key="4">
    <source>
        <dbReference type="ARBA" id="ARBA00022449"/>
    </source>
</evidence>
<feature type="transmembrane region" description="Helical" evidence="12">
    <location>
        <begin position="360"/>
        <end position="378"/>
    </location>
</feature>
<evidence type="ECO:0000256" key="5">
    <source>
        <dbReference type="ARBA" id="ARBA00022475"/>
    </source>
</evidence>
<evidence type="ECO:0000256" key="11">
    <source>
        <dbReference type="ARBA" id="ARBA00023201"/>
    </source>
</evidence>
<feature type="transmembrane region" description="Helical" evidence="12">
    <location>
        <begin position="6"/>
        <end position="23"/>
    </location>
</feature>
<sequence>MSFPFILVAAVILVSAMASYLNYKIFRFSNSIGITFASLLISTTVIICLKFFPAAFIPIKTILSGIDFHSVIIDGMLGYLLFAAALHINTVDFKKQLSPIILLASIGVICSTILIGFFLYWVSHLLNSPISIFYCFLFGALISPTDPIAVVSVFKTTKSIPKKVKSRILGESLFNDATGIILFVILYQIVTNTADNITFKYVLTMSIREVFGAILLGAILGKFVSFLLRDVDDRKVAVLITLALTTAGYLFAVELGTSAPIMMVISGLIIGHDMRKGHYPKRTSLYLNSFWELWDDILNTALFVLIGLEVFEADFHVKYLIIAFTTFLAIVIIRYVILFIPSVHKKRLNFRKYYWKENLLMSWGAIRGGISIALALSIQTFEGVTTIFTITYYVVLFSIFIQGSTFKWLVLKLFPETNK</sequence>
<dbReference type="GO" id="GO:0051453">
    <property type="term" value="P:regulation of intracellular pH"/>
    <property type="evidence" value="ECO:0007669"/>
    <property type="project" value="TreeGrafter"/>
</dbReference>
<dbReference type="GO" id="GO:0015385">
    <property type="term" value="F:sodium:proton antiporter activity"/>
    <property type="evidence" value="ECO:0007669"/>
    <property type="project" value="InterPro"/>
</dbReference>
<evidence type="ECO:0000256" key="2">
    <source>
        <dbReference type="ARBA" id="ARBA00007367"/>
    </source>
</evidence>
<keyword evidence="11" id="KW-0739">Sodium transport</keyword>
<accession>A0A220VH62</accession>
<dbReference type="PANTHER" id="PTHR10110">
    <property type="entry name" value="SODIUM/HYDROGEN EXCHANGER"/>
    <property type="match status" value="1"/>
</dbReference>
<keyword evidence="9" id="KW-0406">Ion transport</keyword>
<evidence type="ECO:0000256" key="1">
    <source>
        <dbReference type="ARBA" id="ARBA00004651"/>
    </source>
</evidence>
<feature type="transmembrane region" description="Helical" evidence="12">
    <location>
        <begin position="173"/>
        <end position="190"/>
    </location>
</feature>
<feature type="domain" description="Cation/H+ exchanger transmembrane" evidence="13">
    <location>
        <begin position="13"/>
        <end position="411"/>
    </location>
</feature>
<feature type="transmembrane region" description="Helical" evidence="12">
    <location>
        <begin position="100"/>
        <end position="122"/>
    </location>
</feature>
<name>A0A220VH62_9GAMM</name>
<dbReference type="Proteomes" id="UP000242175">
    <property type="component" value="Chromosome small"/>
</dbReference>
<evidence type="ECO:0000259" key="13">
    <source>
        <dbReference type="Pfam" id="PF00999"/>
    </source>
</evidence>
<protein>
    <submittedName>
        <fullName evidence="14">Sodium:proton antiporter</fullName>
    </submittedName>
</protein>
<gene>
    <name evidence="14" type="ORF">CF386_11340</name>
</gene>
<dbReference type="PANTHER" id="PTHR10110:SF195">
    <property type="entry name" value="NA(+)_H(+) ANTIPORTER NHAS2"/>
    <property type="match status" value="1"/>
</dbReference>
<evidence type="ECO:0000256" key="12">
    <source>
        <dbReference type="SAM" id="Phobius"/>
    </source>
</evidence>
<keyword evidence="8" id="KW-0915">Sodium</keyword>
<dbReference type="GO" id="GO:0015386">
    <property type="term" value="F:potassium:proton antiporter activity"/>
    <property type="evidence" value="ECO:0007669"/>
    <property type="project" value="TreeGrafter"/>
</dbReference>
<dbReference type="KEGG" id="pmai:CF386_11340"/>
<dbReference type="InterPro" id="IPR018422">
    <property type="entry name" value="Cation/H_exchanger_CPA1"/>
</dbReference>
<dbReference type="GO" id="GO:0098719">
    <property type="term" value="P:sodium ion import across plasma membrane"/>
    <property type="evidence" value="ECO:0007669"/>
    <property type="project" value="TreeGrafter"/>
</dbReference>
<comment type="similarity">
    <text evidence="2">Belongs to the monovalent cation:proton antiporter 1 (CPA1) transporter (TC 2.A.36) family.</text>
</comment>
<feature type="transmembrane region" description="Helical" evidence="12">
    <location>
        <begin position="128"/>
        <end position="153"/>
    </location>
</feature>
<feature type="transmembrane region" description="Helical" evidence="12">
    <location>
        <begin position="68"/>
        <end position="88"/>
    </location>
</feature>
<dbReference type="Pfam" id="PF00999">
    <property type="entry name" value="Na_H_Exchanger"/>
    <property type="match status" value="1"/>
</dbReference>
<keyword evidence="10 12" id="KW-0472">Membrane</keyword>
<dbReference type="InterPro" id="IPR006153">
    <property type="entry name" value="Cation/H_exchanger_TM"/>
</dbReference>
<feature type="transmembrane region" description="Helical" evidence="12">
    <location>
        <begin position="390"/>
        <end position="410"/>
    </location>
</feature>
<evidence type="ECO:0000256" key="3">
    <source>
        <dbReference type="ARBA" id="ARBA00022448"/>
    </source>
</evidence>
<evidence type="ECO:0000256" key="6">
    <source>
        <dbReference type="ARBA" id="ARBA00022692"/>
    </source>
</evidence>
<dbReference type="AlphaFoldDB" id="A0A220VH62"/>
<evidence type="ECO:0000313" key="14">
    <source>
        <dbReference type="EMBL" id="ASK79641.1"/>
    </source>
</evidence>
<feature type="transmembrane region" description="Helical" evidence="12">
    <location>
        <begin position="319"/>
        <end position="340"/>
    </location>
</feature>
<keyword evidence="5" id="KW-1003">Cell membrane</keyword>
<evidence type="ECO:0000256" key="9">
    <source>
        <dbReference type="ARBA" id="ARBA00023065"/>
    </source>
</evidence>
<dbReference type="Gene3D" id="6.10.140.1330">
    <property type="match status" value="1"/>
</dbReference>
<feature type="transmembrane region" description="Helical" evidence="12">
    <location>
        <begin position="258"/>
        <end position="274"/>
    </location>
</feature>
<keyword evidence="15" id="KW-1185">Reference proteome</keyword>
<keyword evidence="4" id="KW-0050">Antiport</keyword>
<reference evidence="14 15" key="1">
    <citation type="journal article" date="2016" name="Int. J. Syst. Evol. Microbiol.">
        <title>Paraphotobacterium marinum gen. nov., sp. nov., a member of the family Vibrionaceae, isolated from surface seawater.</title>
        <authorList>
            <person name="Huang Z."/>
            <person name="Dong C."/>
            <person name="Shao Z."/>
        </authorList>
    </citation>
    <scope>NUCLEOTIDE SEQUENCE [LARGE SCALE GENOMIC DNA]</scope>
    <source>
        <strain evidence="14 15">NSCS20N07D</strain>
    </source>
</reference>
<keyword evidence="3" id="KW-0813">Transport</keyword>
<keyword evidence="6 12" id="KW-0812">Transmembrane</keyword>
<feature type="transmembrane region" description="Helical" evidence="12">
    <location>
        <begin position="210"/>
        <end position="228"/>
    </location>
</feature>
<proteinExistence type="inferred from homology"/>
<dbReference type="OrthoDB" id="9774146at2"/>
<keyword evidence="7 12" id="KW-1133">Transmembrane helix</keyword>
<feature type="transmembrane region" description="Helical" evidence="12">
    <location>
        <begin position="35"/>
        <end position="56"/>
    </location>
</feature>
<evidence type="ECO:0000256" key="7">
    <source>
        <dbReference type="ARBA" id="ARBA00022989"/>
    </source>
</evidence>
<dbReference type="GO" id="GO:0005886">
    <property type="term" value="C:plasma membrane"/>
    <property type="evidence" value="ECO:0007669"/>
    <property type="project" value="UniProtKB-SubCell"/>
</dbReference>
<comment type="subcellular location">
    <subcellularLocation>
        <location evidence="1">Cell membrane</location>
        <topology evidence="1">Multi-pass membrane protein</topology>
    </subcellularLocation>
</comment>
<evidence type="ECO:0000256" key="8">
    <source>
        <dbReference type="ARBA" id="ARBA00023053"/>
    </source>
</evidence>
<organism evidence="14 15">
    <name type="scientific">Paraphotobacterium marinum</name>
    <dbReference type="NCBI Taxonomy" id="1755811"/>
    <lineage>
        <taxon>Bacteria</taxon>
        <taxon>Pseudomonadati</taxon>
        <taxon>Pseudomonadota</taxon>
        <taxon>Gammaproteobacteria</taxon>
        <taxon>Vibrionales</taxon>
        <taxon>Vibrionaceae</taxon>
        <taxon>Paraphotobacterium</taxon>
    </lineage>
</organism>